<organism evidence="3 4">
    <name type="scientific">Kingdonia uniflora</name>
    <dbReference type="NCBI Taxonomy" id="39325"/>
    <lineage>
        <taxon>Eukaryota</taxon>
        <taxon>Viridiplantae</taxon>
        <taxon>Streptophyta</taxon>
        <taxon>Embryophyta</taxon>
        <taxon>Tracheophyta</taxon>
        <taxon>Spermatophyta</taxon>
        <taxon>Magnoliopsida</taxon>
        <taxon>Ranunculales</taxon>
        <taxon>Circaeasteraceae</taxon>
        <taxon>Kingdonia</taxon>
    </lineage>
</organism>
<dbReference type="GO" id="GO:0016197">
    <property type="term" value="P:endosomal transport"/>
    <property type="evidence" value="ECO:0007669"/>
    <property type="project" value="TreeGrafter"/>
</dbReference>
<dbReference type="GO" id="GO:0005509">
    <property type="term" value="F:calcium ion binding"/>
    <property type="evidence" value="ECO:0007669"/>
    <property type="project" value="InterPro"/>
</dbReference>
<dbReference type="PANTHER" id="PTHR11216">
    <property type="entry name" value="EH DOMAIN"/>
    <property type="match status" value="1"/>
</dbReference>
<dbReference type="OrthoDB" id="1730898at2759"/>
<dbReference type="PANTHER" id="PTHR11216:SF161">
    <property type="entry name" value="CALCIUM-BINDING EF HAND FAMILY PROTEIN"/>
    <property type="match status" value="1"/>
</dbReference>
<evidence type="ECO:0000313" key="3">
    <source>
        <dbReference type="EMBL" id="KAF6160522.1"/>
    </source>
</evidence>
<feature type="domain" description="EF-hand" evidence="2">
    <location>
        <begin position="136"/>
        <end position="171"/>
    </location>
</feature>
<dbReference type="GO" id="GO:0005737">
    <property type="term" value="C:cytoplasm"/>
    <property type="evidence" value="ECO:0007669"/>
    <property type="project" value="TreeGrafter"/>
</dbReference>
<dbReference type="InterPro" id="IPR002048">
    <property type="entry name" value="EF_hand_dom"/>
</dbReference>
<evidence type="ECO:0000256" key="1">
    <source>
        <dbReference type="SAM" id="MobiDB-lite"/>
    </source>
</evidence>
<dbReference type="EMBL" id="JACGCM010001165">
    <property type="protein sequence ID" value="KAF6160522.1"/>
    <property type="molecule type" value="Genomic_DNA"/>
</dbReference>
<dbReference type="SUPFAM" id="SSF47473">
    <property type="entry name" value="EF-hand"/>
    <property type="match status" value="1"/>
</dbReference>
<reference evidence="3 4" key="1">
    <citation type="journal article" date="2020" name="IScience">
        <title>Genome Sequencing of the Endangered Kingdonia uniflora (Circaeasteraceae, Ranunculales) Reveals Potential Mechanisms of Evolutionary Specialization.</title>
        <authorList>
            <person name="Sun Y."/>
            <person name="Deng T."/>
            <person name="Zhang A."/>
            <person name="Moore M.J."/>
            <person name="Landis J.B."/>
            <person name="Lin N."/>
            <person name="Zhang H."/>
            <person name="Zhang X."/>
            <person name="Huang J."/>
            <person name="Zhang X."/>
            <person name="Sun H."/>
            <person name="Wang H."/>
        </authorList>
    </citation>
    <scope>NUCLEOTIDE SEQUENCE [LARGE SCALE GENOMIC DNA]</scope>
    <source>
        <strain evidence="3">TB1705</strain>
        <tissue evidence="3">Leaf</tissue>
    </source>
</reference>
<dbReference type="GO" id="GO:0006897">
    <property type="term" value="P:endocytosis"/>
    <property type="evidence" value="ECO:0007669"/>
    <property type="project" value="TreeGrafter"/>
</dbReference>
<dbReference type="Gene3D" id="1.10.238.10">
    <property type="entry name" value="EF-hand"/>
    <property type="match status" value="1"/>
</dbReference>
<dbReference type="GO" id="GO:0005886">
    <property type="term" value="C:plasma membrane"/>
    <property type="evidence" value="ECO:0007669"/>
    <property type="project" value="TreeGrafter"/>
</dbReference>
<comment type="caution">
    <text evidence="3">The sequence shown here is derived from an EMBL/GenBank/DDBJ whole genome shotgun (WGS) entry which is preliminary data.</text>
</comment>
<evidence type="ECO:0000313" key="4">
    <source>
        <dbReference type="Proteomes" id="UP000541444"/>
    </source>
</evidence>
<sequence length="272" mass="29044">MGSSGSTSSLPPRPQPATGLTPSIVGKPQDQLLSSFQPAVKDSKLSVVSGNGFSSDSIFGGDVFSATPTQLKQDALSHSLVATTVPVSSAIVPVTAGTQTSTKQNPLDSLQSTFTILQPTGIPSQSQLPWLRMTQANVQKYRIVFVAVDKDRDGKITGEETRNLFLSWNLPRVLDSFKLDSMVAESSLSMLSVIGIGPIRGSNERSFGGEDLGFLLDDKNRMIERERELNIYRSGSVPPTIKGSVTVKLIGLTISDRYVSFSLIALAVLGLG</sequence>
<name>A0A7J7N0J5_9MAGN</name>
<gene>
    <name evidence="3" type="ORF">GIB67_019291</name>
</gene>
<feature type="region of interest" description="Disordered" evidence="1">
    <location>
        <begin position="1"/>
        <end position="28"/>
    </location>
</feature>
<feature type="compositionally biased region" description="Polar residues" evidence="1">
    <location>
        <begin position="1"/>
        <end position="10"/>
    </location>
</feature>
<proteinExistence type="predicted"/>
<dbReference type="PROSITE" id="PS50222">
    <property type="entry name" value="EF_HAND_2"/>
    <property type="match status" value="1"/>
</dbReference>
<keyword evidence="4" id="KW-1185">Reference proteome</keyword>
<accession>A0A7J7N0J5</accession>
<dbReference type="AlphaFoldDB" id="A0A7J7N0J5"/>
<dbReference type="InterPro" id="IPR011992">
    <property type="entry name" value="EF-hand-dom_pair"/>
</dbReference>
<evidence type="ECO:0000259" key="2">
    <source>
        <dbReference type="PROSITE" id="PS50222"/>
    </source>
</evidence>
<dbReference type="Proteomes" id="UP000541444">
    <property type="component" value="Unassembled WGS sequence"/>
</dbReference>
<protein>
    <recommendedName>
        <fullName evidence="2">EF-hand domain-containing protein</fullName>
    </recommendedName>
</protein>